<dbReference type="SUPFAM" id="SSF46600">
    <property type="entry name" value="C-terminal UvrC-binding domain of UvrB"/>
    <property type="match status" value="1"/>
</dbReference>
<dbReference type="Pfam" id="PF03065">
    <property type="entry name" value="Glyco_hydro_57"/>
    <property type="match status" value="1"/>
</dbReference>
<dbReference type="AlphaFoldDB" id="A0A0G0Y4G6"/>
<feature type="domain" description="UVR" evidence="4">
    <location>
        <begin position="409"/>
        <end position="444"/>
    </location>
</feature>
<dbReference type="InterPro" id="IPR001943">
    <property type="entry name" value="UVR_dom"/>
</dbReference>
<name>A0A0G0Y4G6_9BACT</name>
<comment type="similarity">
    <text evidence="1">Belongs to the glycosyl hydrolase 57 family.</text>
</comment>
<organism evidence="5 6">
    <name type="scientific">Candidatus Amesbacteria bacterium GW2011_GWA2_42_12</name>
    <dbReference type="NCBI Taxonomy" id="1618356"/>
    <lineage>
        <taxon>Bacteria</taxon>
        <taxon>Candidatus Amesiibacteriota</taxon>
    </lineage>
</organism>
<evidence type="ECO:0000256" key="2">
    <source>
        <dbReference type="ARBA" id="ARBA00023277"/>
    </source>
</evidence>
<dbReference type="PANTHER" id="PTHR36306">
    <property type="entry name" value="ALPHA-AMYLASE-RELATED-RELATED"/>
    <property type="match status" value="1"/>
</dbReference>
<dbReference type="GO" id="GO:0005975">
    <property type="term" value="P:carbohydrate metabolic process"/>
    <property type="evidence" value="ECO:0007669"/>
    <property type="project" value="InterPro"/>
</dbReference>
<sequence length="463" mass="54464">MKWANFLHIYQPPTQKAIWVKRIADESYRKIFNGLLEIPRARLSLNINSILCELLDQNGGMDVIKNIKKLVERGNIELTGSAKYHAFLPLLPEYEIERQILLNEEGLNKYFGKGWKKGGFFSPEMAYSKKTAEVVRRLGYKWIIIDETAFPEGKEMRKDTVYEIDGLKDFFVFFRERNLSFKILSASQIGVKSILKSLETSMDQKDYTITGMDGETFGHHRPGLEHLFFDLLKENKIEPIMISDILEQFPKKEIIEPRESTWATMPNHFKTNQPFFRWKNKDNSIQNYQWELANLAIDVVGRNEKQKTRGLLDEAVHSDQFWWSSARPWWSLEMIERGANDLKTVVKNSETSTDAEKKRAEELYRMIIYTGFEWQRSGLVDEISRSEDEEIRERLEEKEKLFVTKEEYENMVSNLKEQMKTAADSEEFHRAAMIKDRIRELKEEMEKGEKSGVESSARRDLMF</sequence>
<dbReference type="Gene3D" id="4.10.860.10">
    <property type="entry name" value="UVR domain"/>
    <property type="match status" value="1"/>
</dbReference>
<dbReference type="EMBL" id="LCCN01000015">
    <property type="protein sequence ID" value="KKS31670.1"/>
    <property type="molecule type" value="Genomic_DNA"/>
</dbReference>
<dbReference type="PROSITE" id="PS50151">
    <property type="entry name" value="UVR"/>
    <property type="match status" value="1"/>
</dbReference>
<reference evidence="5 6" key="1">
    <citation type="journal article" date="2015" name="Nature">
        <title>rRNA introns, odd ribosomes, and small enigmatic genomes across a large radiation of phyla.</title>
        <authorList>
            <person name="Brown C.T."/>
            <person name="Hug L.A."/>
            <person name="Thomas B.C."/>
            <person name="Sharon I."/>
            <person name="Castelle C.J."/>
            <person name="Singh A."/>
            <person name="Wilkins M.J."/>
            <person name="Williams K.H."/>
            <person name="Banfield J.F."/>
        </authorList>
    </citation>
    <scope>NUCLEOTIDE SEQUENCE [LARGE SCALE GENOMIC DNA]</scope>
</reference>
<dbReference type="GO" id="GO:0003824">
    <property type="term" value="F:catalytic activity"/>
    <property type="evidence" value="ECO:0007669"/>
    <property type="project" value="InterPro"/>
</dbReference>
<dbReference type="SUPFAM" id="SSF88713">
    <property type="entry name" value="Glycoside hydrolase/deacetylase"/>
    <property type="match status" value="1"/>
</dbReference>
<comment type="caution">
    <text evidence="5">The sequence shown here is derived from an EMBL/GenBank/DDBJ whole genome shotgun (WGS) entry which is preliminary data.</text>
</comment>
<dbReference type="InterPro" id="IPR011330">
    <property type="entry name" value="Glyco_hydro/deAcase_b/a-brl"/>
</dbReference>
<evidence type="ECO:0000256" key="3">
    <source>
        <dbReference type="SAM" id="MobiDB-lite"/>
    </source>
</evidence>
<dbReference type="PANTHER" id="PTHR36306:SF1">
    <property type="entry name" value="ALPHA-AMYLASE-RELATED"/>
    <property type="match status" value="1"/>
</dbReference>
<evidence type="ECO:0000256" key="1">
    <source>
        <dbReference type="ARBA" id="ARBA00006821"/>
    </source>
</evidence>
<evidence type="ECO:0000313" key="5">
    <source>
        <dbReference type="EMBL" id="KKS31670.1"/>
    </source>
</evidence>
<feature type="region of interest" description="Disordered" evidence="3">
    <location>
        <begin position="444"/>
        <end position="463"/>
    </location>
</feature>
<gene>
    <name evidence="5" type="ORF">UU93_C0015G0009</name>
</gene>
<protein>
    <submittedName>
        <fullName evidence="5">UvrABC system protein B</fullName>
    </submittedName>
</protein>
<dbReference type="InterPro" id="IPR052046">
    <property type="entry name" value="GH57_Enzymes"/>
</dbReference>
<dbReference type="STRING" id="1618356.UU93_C0015G0009"/>
<dbReference type="InterPro" id="IPR004300">
    <property type="entry name" value="Glyco_hydro_57_N"/>
</dbReference>
<proteinExistence type="inferred from homology"/>
<dbReference type="Gene3D" id="3.20.110.20">
    <property type="match status" value="1"/>
</dbReference>
<dbReference type="Proteomes" id="UP000034160">
    <property type="component" value="Unassembled WGS sequence"/>
</dbReference>
<keyword evidence="2" id="KW-0119">Carbohydrate metabolism</keyword>
<dbReference type="InterPro" id="IPR036876">
    <property type="entry name" value="UVR_dom_sf"/>
</dbReference>
<dbReference type="Pfam" id="PF02151">
    <property type="entry name" value="UVR"/>
    <property type="match status" value="1"/>
</dbReference>
<evidence type="ECO:0000313" key="6">
    <source>
        <dbReference type="Proteomes" id="UP000034160"/>
    </source>
</evidence>
<accession>A0A0G0Y4G6</accession>
<evidence type="ECO:0000259" key="4">
    <source>
        <dbReference type="PROSITE" id="PS50151"/>
    </source>
</evidence>